<dbReference type="EMBL" id="JACPRF010000012">
    <property type="protein sequence ID" value="MBI2875318.1"/>
    <property type="molecule type" value="Genomic_DNA"/>
</dbReference>
<protein>
    <submittedName>
        <fullName evidence="1">Uncharacterized protein</fullName>
    </submittedName>
</protein>
<reference evidence="1" key="1">
    <citation type="submission" date="2020-07" db="EMBL/GenBank/DDBJ databases">
        <title>Huge and variable diversity of episymbiotic CPR bacteria and DPANN archaea in groundwater ecosystems.</title>
        <authorList>
            <person name="He C.Y."/>
            <person name="Keren R."/>
            <person name="Whittaker M."/>
            <person name="Farag I.F."/>
            <person name="Doudna J."/>
            <person name="Cate J.H.D."/>
            <person name="Banfield J.F."/>
        </authorList>
    </citation>
    <scope>NUCLEOTIDE SEQUENCE</scope>
    <source>
        <strain evidence="1">NC_groundwater_672_Ag_B-0.1um_62_36</strain>
    </source>
</reference>
<gene>
    <name evidence="1" type="ORF">HYY20_00360</name>
</gene>
<name>A0A932CL14_UNCTE</name>
<dbReference type="AlphaFoldDB" id="A0A932CL14"/>
<accession>A0A932CL14</accession>
<proteinExistence type="predicted"/>
<evidence type="ECO:0000313" key="2">
    <source>
        <dbReference type="Proteomes" id="UP000769766"/>
    </source>
</evidence>
<evidence type="ECO:0000313" key="1">
    <source>
        <dbReference type="EMBL" id="MBI2875318.1"/>
    </source>
</evidence>
<dbReference type="Proteomes" id="UP000769766">
    <property type="component" value="Unassembled WGS sequence"/>
</dbReference>
<organism evidence="1 2">
    <name type="scientific">Tectimicrobiota bacterium</name>
    <dbReference type="NCBI Taxonomy" id="2528274"/>
    <lineage>
        <taxon>Bacteria</taxon>
        <taxon>Pseudomonadati</taxon>
        <taxon>Nitrospinota/Tectimicrobiota group</taxon>
        <taxon>Candidatus Tectimicrobiota</taxon>
    </lineage>
</organism>
<sequence length="277" mass="31095">MTDLRKLLAQVAAEEDAFRQTTFLAPCVRGGQVRAKVVGLVYTFAPQPRNFEGWGIFQPVSERMAAVIEEASLPQVAEYLRLLKPLRLRLAHALRGQTWLAYPVNESDARQRLGEARPVPIHLVSDGAQFEPVVARWDGGGLWYEEIDRRDDPTMAESLRDALRKVTPPEAVRFKGMTPEMRTVYGVAAQQANAFQSMMQQRRDEARLRDALRMGGGELRTFDDRGDFWRVEWTTRDGEHHTSAIAKGDLTVISAGICLSGKDRDFDLQSLVGVVEG</sequence>
<comment type="caution">
    <text evidence="1">The sequence shown here is derived from an EMBL/GenBank/DDBJ whole genome shotgun (WGS) entry which is preliminary data.</text>
</comment>